<dbReference type="Proteomes" id="UP001054857">
    <property type="component" value="Unassembled WGS sequence"/>
</dbReference>
<comment type="similarity">
    <text evidence="1">Belongs to the DNA mismatch repair MutL/HexB family.</text>
</comment>
<dbReference type="AlphaFoldDB" id="A0AAD3HRP3"/>
<keyword evidence="3" id="KW-1185">Reference proteome</keyword>
<comment type="caution">
    <text evidence="2">The sequence shown here is derived from an EMBL/GenBank/DDBJ whole genome shotgun (WGS) entry which is preliminary data.</text>
</comment>
<name>A0AAD3HRP3_9CHLO</name>
<reference evidence="2 3" key="1">
    <citation type="journal article" date="2021" name="Sci. Rep.">
        <title>Genome sequencing of the multicellular alga Astrephomene provides insights into convergent evolution of germ-soma differentiation.</title>
        <authorList>
            <person name="Yamashita S."/>
            <person name="Yamamoto K."/>
            <person name="Matsuzaki R."/>
            <person name="Suzuki S."/>
            <person name="Yamaguchi H."/>
            <person name="Hirooka S."/>
            <person name="Minakuchi Y."/>
            <person name="Miyagishima S."/>
            <person name="Kawachi M."/>
            <person name="Toyoda A."/>
            <person name="Nozaki H."/>
        </authorList>
    </citation>
    <scope>NUCLEOTIDE SEQUENCE [LARGE SCALE GENOMIC DNA]</scope>
    <source>
        <strain evidence="2 3">NIES-4017</strain>
    </source>
</reference>
<evidence type="ECO:0000313" key="2">
    <source>
        <dbReference type="EMBL" id="GFR50377.1"/>
    </source>
</evidence>
<sequence length="175" mass="18691">VRPLPQPLVDKVRTGVTLNSFHQAVAELLANALDASAQSIVIKFSAGALTFTVEDDGHGIHGEDLDVLGSRYSTSKMRSMADLQIGLRTLGFRGEAISSVCESSAEVSITTRARGCFETLTKSVRGGGKEALVGPSASQLTHSGTIITVKRFLFNQPVRQRQLAAQHEDVEANTV</sequence>
<evidence type="ECO:0000313" key="3">
    <source>
        <dbReference type="Proteomes" id="UP001054857"/>
    </source>
</evidence>
<dbReference type="InterPro" id="IPR038973">
    <property type="entry name" value="MutL/Mlh/Pms-like"/>
</dbReference>
<dbReference type="PANTHER" id="PTHR10073:SF47">
    <property type="entry name" value="DNA MISMATCH REPAIR PROTEIN MLH3"/>
    <property type="match status" value="1"/>
</dbReference>
<evidence type="ECO:0000256" key="1">
    <source>
        <dbReference type="ARBA" id="ARBA00006082"/>
    </source>
</evidence>
<dbReference type="PANTHER" id="PTHR10073">
    <property type="entry name" value="DNA MISMATCH REPAIR PROTEIN MLH, PMS, MUTL"/>
    <property type="match status" value="1"/>
</dbReference>
<protein>
    <submittedName>
        <fullName evidence="2">Uncharacterized protein</fullName>
    </submittedName>
</protein>
<dbReference type="GO" id="GO:0140664">
    <property type="term" value="F:ATP-dependent DNA damage sensor activity"/>
    <property type="evidence" value="ECO:0007669"/>
    <property type="project" value="InterPro"/>
</dbReference>
<organism evidence="2 3">
    <name type="scientific">Astrephomene gubernaculifera</name>
    <dbReference type="NCBI Taxonomy" id="47775"/>
    <lineage>
        <taxon>Eukaryota</taxon>
        <taxon>Viridiplantae</taxon>
        <taxon>Chlorophyta</taxon>
        <taxon>core chlorophytes</taxon>
        <taxon>Chlorophyceae</taxon>
        <taxon>CS clade</taxon>
        <taxon>Chlamydomonadales</taxon>
        <taxon>Astrephomenaceae</taxon>
        <taxon>Astrephomene</taxon>
    </lineage>
</organism>
<dbReference type="EMBL" id="BMAR01000037">
    <property type="protein sequence ID" value="GFR50377.1"/>
    <property type="molecule type" value="Genomic_DNA"/>
</dbReference>
<dbReference type="InterPro" id="IPR036890">
    <property type="entry name" value="HATPase_C_sf"/>
</dbReference>
<proteinExistence type="inferred from homology"/>
<dbReference type="GO" id="GO:0006298">
    <property type="term" value="P:mismatch repair"/>
    <property type="evidence" value="ECO:0007669"/>
    <property type="project" value="InterPro"/>
</dbReference>
<feature type="non-terminal residue" evidence="2">
    <location>
        <position position="175"/>
    </location>
</feature>
<accession>A0AAD3HRP3</accession>
<dbReference type="Gene3D" id="3.30.565.10">
    <property type="entry name" value="Histidine kinase-like ATPase, C-terminal domain"/>
    <property type="match status" value="1"/>
</dbReference>
<dbReference type="GO" id="GO:0016887">
    <property type="term" value="F:ATP hydrolysis activity"/>
    <property type="evidence" value="ECO:0007669"/>
    <property type="project" value="InterPro"/>
</dbReference>
<gene>
    <name evidence="2" type="ORF">Agub_g12591</name>
</gene>
<dbReference type="Pfam" id="PF13589">
    <property type="entry name" value="HATPase_c_3"/>
    <property type="match status" value="1"/>
</dbReference>
<dbReference type="GO" id="GO:0032300">
    <property type="term" value="C:mismatch repair complex"/>
    <property type="evidence" value="ECO:0007669"/>
    <property type="project" value="InterPro"/>
</dbReference>
<dbReference type="SUPFAM" id="SSF55874">
    <property type="entry name" value="ATPase domain of HSP90 chaperone/DNA topoisomerase II/histidine kinase"/>
    <property type="match status" value="1"/>
</dbReference>
<feature type="non-terminal residue" evidence="2">
    <location>
        <position position="1"/>
    </location>
</feature>